<protein>
    <submittedName>
        <fullName evidence="9">Outer membrane receptor for ferrienterochelin and colicins</fullName>
    </submittedName>
</protein>
<evidence type="ECO:0000313" key="10">
    <source>
        <dbReference type="Proteomes" id="UP000262142"/>
    </source>
</evidence>
<dbReference type="SUPFAM" id="SSF49452">
    <property type="entry name" value="Starch-binding domain-like"/>
    <property type="match status" value="1"/>
</dbReference>
<evidence type="ECO:0000313" key="9">
    <source>
        <dbReference type="EMBL" id="SZD72476.1"/>
    </source>
</evidence>
<dbReference type="GO" id="GO:0044718">
    <property type="term" value="P:siderophore transmembrane transport"/>
    <property type="evidence" value="ECO:0007669"/>
    <property type="project" value="TreeGrafter"/>
</dbReference>
<dbReference type="Gene3D" id="2.170.130.10">
    <property type="entry name" value="TonB-dependent receptor, plug domain"/>
    <property type="match status" value="1"/>
</dbReference>
<keyword evidence="5" id="KW-0472">Membrane</keyword>
<dbReference type="InterPro" id="IPR037066">
    <property type="entry name" value="Plug_dom_sf"/>
</dbReference>
<keyword evidence="4" id="KW-0812">Transmembrane</keyword>
<reference evidence="9 10" key="1">
    <citation type="submission" date="2018-09" db="EMBL/GenBank/DDBJ databases">
        <authorList>
            <consortium name="Pathogen Informatics"/>
        </authorList>
    </citation>
    <scope>NUCLEOTIDE SEQUENCE [LARGE SCALE GENOMIC DNA]</scope>
    <source>
        <strain evidence="9 10">OH-22767</strain>
    </source>
</reference>
<dbReference type="Pfam" id="PF13620">
    <property type="entry name" value="CarboxypepD_reg"/>
    <property type="match status" value="1"/>
</dbReference>
<dbReference type="AlphaFoldDB" id="A0A383TZQ8"/>
<dbReference type="GO" id="GO:0009279">
    <property type="term" value="C:cell outer membrane"/>
    <property type="evidence" value="ECO:0007669"/>
    <property type="project" value="UniProtKB-SubCell"/>
</dbReference>
<dbReference type="PANTHER" id="PTHR30069">
    <property type="entry name" value="TONB-DEPENDENT OUTER MEMBRANE RECEPTOR"/>
    <property type="match status" value="1"/>
</dbReference>
<keyword evidence="6" id="KW-0998">Cell outer membrane</keyword>
<dbReference type="EMBL" id="UNSC01000003">
    <property type="protein sequence ID" value="SZD72476.1"/>
    <property type="molecule type" value="Genomic_DNA"/>
</dbReference>
<feature type="signal peptide" evidence="7">
    <location>
        <begin position="1"/>
        <end position="23"/>
    </location>
</feature>
<dbReference type="Proteomes" id="UP000262142">
    <property type="component" value="Unassembled WGS sequence"/>
</dbReference>
<dbReference type="OrthoDB" id="9768147at2"/>
<dbReference type="RefSeq" id="WP_119059258.1">
    <property type="nucleotide sequence ID" value="NZ_UNSC01000003.1"/>
</dbReference>
<comment type="subcellular location">
    <subcellularLocation>
        <location evidence="1">Cell outer membrane</location>
        <topology evidence="1">Multi-pass membrane protein</topology>
    </subcellularLocation>
</comment>
<feature type="chain" id="PRO_5016780951" evidence="7">
    <location>
        <begin position="24"/>
        <end position="1079"/>
    </location>
</feature>
<dbReference type="InterPro" id="IPR057601">
    <property type="entry name" value="Oar-like_b-barrel"/>
</dbReference>
<dbReference type="InterPro" id="IPR039426">
    <property type="entry name" value="TonB-dep_rcpt-like"/>
</dbReference>
<evidence type="ECO:0000256" key="2">
    <source>
        <dbReference type="ARBA" id="ARBA00022448"/>
    </source>
</evidence>
<dbReference type="PANTHER" id="PTHR30069:SF46">
    <property type="entry name" value="OAR PROTEIN"/>
    <property type="match status" value="1"/>
</dbReference>
<dbReference type="SUPFAM" id="SSF56935">
    <property type="entry name" value="Porins"/>
    <property type="match status" value="1"/>
</dbReference>
<dbReference type="InterPro" id="IPR013784">
    <property type="entry name" value="Carb-bd-like_fold"/>
</dbReference>
<organism evidence="9 10">
    <name type="scientific">Candidatus Ornithobacterium hominis</name>
    <dbReference type="NCBI Taxonomy" id="2497989"/>
    <lineage>
        <taxon>Bacteria</taxon>
        <taxon>Pseudomonadati</taxon>
        <taxon>Bacteroidota</taxon>
        <taxon>Flavobacteriia</taxon>
        <taxon>Flavobacteriales</taxon>
        <taxon>Weeksellaceae</taxon>
        <taxon>Ornithobacterium</taxon>
    </lineage>
</organism>
<proteinExistence type="predicted"/>
<evidence type="ECO:0000256" key="6">
    <source>
        <dbReference type="ARBA" id="ARBA00023237"/>
    </source>
</evidence>
<keyword evidence="2" id="KW-0813">Transport</keyword>
<keyword evidence="10" id="KW-1185">Reference proteome</keyword>
<feature type="domain" description="TonB-dependent transporter Oar-like beta-barrel" evidence="8">
    <location>
        <begin position="345"/>
        <end position="1009"/>
    </location>
</feature>
<dbReference type="GO" id="GO:0030246">
    <property type="term" value="F:carbohydrate binding"/>
    <property type="evidence" value="ECO:0007669"/>
    <property type="project" value="InterPro"/>
</dbReference>
<dbReference type="Gene3D" id="2.40.170.20">
    <property type="entry name" value="TonB-dependent receptor, beta-barrel domain"/>
    <property type="match status" value="1"/>
</dbReference>
<dbReference type="GO" id="GO:0015344">
    <property type="term" value="F:siderophore uptake transmembrane transporter activity"/>
    <property type="evidence" value="ECO:0007669"/>
    <property type="project" value="TreeGrafter"/>
</dbReference>
<dbReference type="Pfam" id="PF25183">
    <property type="entry name" value="OMP_b-brl_4"/>
    <property type="match status" value="2"/>
</dbReference>
<dbReference type="InterPro" id="IPR036942">
    <property type="entry name" value="Beta-barrel_TonB_sf"/>
</dbReference>
<name>A0A383TZQ8_9FLAO</name>
<feature type="domain" description="TonB-dependent transporter Oar-like beta-barrel" evidence="8">
    <location>
        <begin position="240"/>
        <end position="313"/>
    </location>
</feature>
<dbReference type="Gene3D" id="2.60.40.1120">
    <property type="entry name" value="Carboxypeptidase-like, regulatory domain"/>
    <property type="match status" value="1"/>
</dbReference>
<evidence type="ECO:0000256" key="5">
    <source>
        <dbReference type="ARBA" id="ARBA00023136"/>
    </source>
</evidence>
<keyword evidence="3" id="KW-1134">Transmembrane beta strand</keyword>
<keyword evidence="7" id="KW-0732">Signal</keyword>
<evidence type="ECO:0000259" key="8">
    <source>
        <dbReference type="Pfam" id="PF25183"/>
    </source>
</evidence>
<evidence type="ECO:0000256" key="3">
    <source>
        <dbReference type="ARBA" id="ARBA00022452"/>
    </source>
</evidence>
<accession>A0A383TZQ8</accession>
<evidence type="ECO:0000256" key="1">
    <source>
        <dbReference type="ARBA" id="ARBA00004571"/>
    </source>
</evidence>
<sequence length="1079" mass="120809">MDFKWKKAYAFALVLGASTSAFSQVTTSDFSGDVIDATHMPIVGAEVKIFHEPTNTVYTTVTNESGSFRINGARSGGPYTITIEQGGNVSFTKSNIFTELGETYNFFAQLESSGINLTEISIVGTRKENNIGSQKTITSEQIRTLPNVNGGIADFVRVAPQVKVYDDNRITIAGQNNRYNAVYLDGAVDNDVFGLSSTGLDGGQVGGNPFTFDELDQISVSVAPMDVRQSGFAGGAINATTKSGKNEMTGSLYWFTRNEKLAGKTASYNDLNRSKLPEFNANRYGASLGGALVENKLFYYFTYEKEKIETPNPYDFSSYRGNSKVADIERLLKVLENKYNYNPGSYGNNTSTMDKDVFVGKLDYNFMQNQSLSFKYKLSNFNSFQAARSGGSLNFIDRTVLFPSKKNQFSLDYNGKWSDNLDAKIALTYKTVKDDRNPNSLFPTVGIQDGNGWINLGADRFSTANKLEQDVLTAIFNLNYKLGNHNLLFGANYDFYKAINIFVRDNYGNYIWQNDKNKTGLEKFLAGENASEFSRTFSLLDGGAYGDNQTEAAAKFNSSLISAYLQDEWNVDKDFNLTAGVRIDVPTYDNTRENKTFNDEISLFEKAGYDLEGAKTGQKFNAKVHISPRLGFKWTLNRGTDYLARITGGVGVFTSRMPLVWVGGVYNNTGNTLGQVRERNIAFSPKLDDNHGLQVGSSRPEINLFSTNIKLPQRLKYTLGVDQNLPQGYRLKANAQYDYVLNDVYYENINIKKAGILQNDGRTTWQSEPAISSKFSNVLLGKNISKGYGYTLTVGLDKTFFNKLYLDLNYSYNDTYSVNNGASFQNLSQWRYQNTVNGKNVPELYRSDYSAGSRVTALASYSFNWLDISSKFNTKTKIALFYEGASGQPISYIYNEGSNLILNDISGTSASLIYVPKSIGDINLVDIVDKKTGNVKTTVQQQWDALNAFIENDDYLRTRRGKFAERNASRLPWTNIIDLKVQQEFNVMVAGKKHGLGVSFDIFNFTNLLNKDWGRRYFYNYGTRNIINVNDVKEVSPGVRKAEYTVDPSQLTKERLEAYDNSGISSSLWQMQFGIRYSF</sequence>
<gene>
    <name evidence="9" type="ORF">SAMEA104719789_00924</name>
</gene>
<evidence type="ECO:0000256" key="4">
    <source>
        <dbReference type="ARBA" id="ARBA00022692"/>
    </source>
</evidence>
<keyword evidence="9" id="KW-0675">Receptor</keyword>
<evidence type="ECO:0000256" key="7">
    <source>
        <dbReference type="SAM" id="SignalP"/>
    </source>
</evidence>